<feature type="repeat" description="NHL" evidence="2">
    <location>
        <begin position="144"/>
        <end position="185"/>
    </location>
</feature>
<dbReference type="Gene3D" id="2.120.10.30">
    <property type="entry name" value="TolB, C-terminal domain"/>
    <property type="match status" value="2"/>
</dbReference>
<evidence type="ECO:0000256" key="1">
    <source>
        <dbReference type="ARBA" id="ARBA00022737"/>
    </source>
</evidence>
<evidence type="ECO:0000313" key="4">
    <source>
        <dbReference type="Proteomes" id="UP001174909"/>
    </source>
</evidence>
<accession>A0AA35XFA4</accession>
<name>A0AA35XFA4_GEOBA</name>
<dbReference type="Proteomes" id="UP001174909">
    <property type="component" value="Unassembled WGS sequence"/>
</dbReference>
<dbReference type="PANTHER" id="PTHR24104">
    <property type="entry name" value="E3 UBIQUITIN-PROTEIN LIGASE NHLRC1-RELATED"/>
    <property type="match status" value="1"/>
</dbReference>
<feature type="repeat" description="NHL" evidence="2">
    <location>
        <begin position="237"/>
        <end position="280"/>
    </location>
</feature>
<dbReference type="CDD" id="cd05819">
    <property type="entry name" value="NHL"/>
    <property type="match status" value="1"/>
</dbReference>
<protein>
    <submittedName>
        <fullName evidence="3">E3 ubiquitin-protein ligase TRIM71</fullName>
    </submittedName>
</protein>
<dbReference type="GO" id="GO:0008270">
    <property type="term" value="F:zinc ion binding"/>
    <property type="evidence" value="ECO:0007669"/>
    <property type="project" value="UniProtKB-KW"/>
</dbReference>
<feature type="repeat" description="NHL" evidence="2">
    <location>
        <begin position="189"/>
        <end position="233"/>
    </location>
</feature>
<dbReference type="Pfam" id="PF01436">
    <property type="entry name" value="NHL"/>
    <property type="match status" value="2"/>
</dbReference>
<organism evidence="3 4">
    <name type="scientific">Geodia barretti</name>
    <name type="common">Barrett's horny sponge</name>
    <dbReference type="NCBI Taxonomy" id="519541"/>
    <lineage>
        <taxon>Eukaryota</taxon>
        <taxon>Metazoa</taxon>
        <taxon>Porifera</taxon>
        <taxon>Demospongiae</taxon>
        <taxon>Heteroscleromorpha</taxon>
        <taxon>Tetractinellida</taxon>
        <taxon>Astrophorina</taxon>
        <taxon>Geodiidae</taxon>
        <taxon>Geodia</taxon>
    </lineage>
</organism>
<dbReference type="InterPro" id="IPR001258">
    <property type="entry name" value="NHL_repeat"/>
</dbReference>
<dbReference type="SUPFAM" id="SSF101898">
    <property type="entry name" value="NHL repeat"/>
    <property type="match status" value="1"/>
</dbReference>
<gene>
    <name evidence="3" type="ORF">GBAR_LOCUS30880</name>
</gene>
<comment type="caution">
    <text evidence="3">The sequence shown here is derived from an EMBL/GenBank/DDBJ whole genome shotgun (WGS) entry which is preliminary data.</text>
</comment>
<proteinExistence type="predicted"/>
<dbReference type="PROSITE" id="PS51125">
    <property type="entry name" value="NHL"/>
    <property type="match status" value="4"/>
</dbReference>
<reference evidence="3" key="1">
    <citation type="submission" date="2023-03" db="EMBL/GenBank/DDBJ databases">
        <authorList>
            <person name="Steffen K."/>
            <person name="Cardenas P."/>
        </authorList>
    </citation>
    <scope>NUCLEOTIDE SEQUENCE</scope>
</reference>
<feature type="repeat" description="NHL" evidence="2">
    <location>
        <begin position="332"/>
        <end position="371"/>
    </location>
</feature>
<dbReference type="AlphaFoldDB" id="A0AA35XFA4"/>
<sequence>MVRCVEGKKELAARLDGHELRQAQLSSCVEFVEGSLQSGTQEEVLSMKRQVEERAREMAGEFKPQQLVLGPEKEISVVCPDLSSACQTLGEVKFENVQFKGSHVKTIGGIKQPRHIAFARTGEMVVCEKDSNCMKVFDGNHRLLRSFGHTGPEESRLDGPLGVAISSDNTVFVAAGNCVKKFTLEGRFIASVGSEGSGQLQFDTPWAIAYNHTNNRLYVCDTWNHRITILNHDLTFHGSFGSRGSEAVQFINPYGISVSRNGNVLVADFSNNRVQIFDANGRHLSSITNTGAGERLEQPISVAVGPDDWVYVLEFDCDRVSVFDENGKYIMSFGKKGDKDGEFKDPHAIAARDDGYIYVSDIYSNRVQIFQ</sequence>
<dbReference type="InterPro" id="IPR011042">
    <property type="entry name" value="6-blade_b-propeller_TolB-like"/>
</dbReference>
<dbReference type="EMBL" id="CASHTH010004385">
    <property type="protein sequence ID" value="CAI8056678.1"/>
    <property type="molecule type" value="Genomic_DNA"/>
</dbReference>
<dbReference type="PANTHER" id="PTHR24104:SF25">
    <property type="entry name" value="PROTEIN LIN-41"/>
    <property type="match status" value="1"/>
</dbReference>
<keyword evidence="1" id="KW-0677">Repeat</keyword>
<keyword evidence="4" id="KW-1185">Reference proteome</keyword>
<evidence type="ECO:0000256" key="2">
    <source>
        <dbReference type="PROSITE-ProRule" id="PRU00504"/>
    </source>
</evidence>
<evidence type="ECO:0000313" key="3">
    <source>
        <dbReference type="EMBL" id="CAI8056678.1"/>
    </source>
</evidence>
<dbReference type="InterPro" id="IPR050952">
    <property type="entry name" value="TRIM-NHL_E3_ligases"/>
</dbReference>